<feature type="non-terminal residue" evidence="10">
    <location>
        <position position="1"/>
    </location>
</feature>
<keyword evidence="7 9" id="KW-0472">Membrane</keyword>
<dbReference type="CDD" id="cd00333">
    <property type="entry name" value="MIP"/>
    <property type="match status" value="1"/>
</dbReference>
<evidence type="ECO:0000256" key="8">
    <source>
        <dbReference type="RuleBase" id="RU000477"/>
    </source>
</evidence>
<sequence length="215" mass="21816">RAAGAEFLGTLLFVYLGCGSVIASGMLGPGMTAARLVAIALGHGLAIAFLAGATGAISGGHLNPAVTLAFVVAGKETLLRAGLYVGAQLFGAIMGAAILRWSTPGPWVGALGAHDLSNGVYPGQGFIMEFMLTFVLVFVIFGVAVDRRGPGVIAPLPIGFAVLVDHLVGVPFTGASMNPARSFGPAVVSGAWSASFWIYWFGPCFGAAAASALYK</sequence>
<dbReference type="PANTHER" id="PTHR19139:SF199">
    <property type="entry name" value="MIP17260P"/>
    <property type="match status" value="1"/>
</dbReference>
<keyword evidence="6 9" id="KW-1133">Transmembrane helix</keyword>
<evidence type="ECO:0000256" key="2">
    <source>
        <dbReference type="ARBA" id="ARBA00006175"/>
    </source>
</evidence>
<dbReference type="STRING" id="88036.D8R9A8"/>
<feature type="transmembrane region" description="Helical" evidence="9">
    <location>
        <begin position="152"/>
        <end position="174"/>
    </location>
</feature>
<evidence type="ECO:0000256" key="6">
    <source>
        <dbReference type="ARBA" id="ARBA00022989"/>
    </source>
</evidence>
<dbReference type="OMA" id="WSASFWI"/>
<dbReference type="InterPro" id="IPR034294">
    <property type="entry name" value="Aquaporin_transptr"/>
</dbReference>
<organism evidence="11">
    <name type="scientific">Selaginella moellendorffii</name>
    <name type="common">Spikemoss</name>
    <dbReference type="NCBI Taxonomy" id="88036"/>
    <lineage>
        <taxon>Eukaryota</taxon>
        <taxon>Viridiplantae</taxon>
        <taxon>Streptophyta</taxon>
        <taxon>Embryophyta</taxon>
        <taxon>Tracheophyta</taxon>
        <taxon>Lycopodiopsida</taxon>
        <taxon>Selaginellales</taxon>
        <taxon>Selaginellaceae</taxon>
        <taxon>Selaginella</taxon>
    </lineage>
</organism>
<dbReference type="AlphaFoldDB" id="D8R9A8"/>
<dbReference type="PROSITE" id="PS00221">
    <property type="entry name" value="MIP"/>
    <property type="match status" value="1"/>
</dbReference>
<evidence type="ECO:0000256" key="1">
    <source>
        <dbReference type="ARBA" id="ARBA00004651"/>
    </source>
</evidence>
<dbReference type="GO" id="GO:0015250">
    <property type="term" value="F:water channel activity"/>
    <property type="evidence" value="ECO:0000318"/>
    <property type="project" value="GO_Central"/>
</dbReference>
<feature type="transmembrane region" description="Helical" evidence="9">
    <location>
        <begin position="33"/>
        <end position="57"/>
    </location>
</feature>
<evidence type="ECO:0000256" key="5">
    <source>
        <dbReference type="ARBA" id="ARBA00022692"/>
    </source>
</evidence>
<evidence type="ECO:0000256" key="7">
    <source>
        <dbReference type="ARBA" id="ARBA00023136"/>
    </source>
</evidence>
<dbReference type="PRINTS" id="PR00783">
    <property type="entry name" value="MINTRINSICP"/>
</dbReference>
<dbReference type="PANTHER" id="PTHR19139">
    <property type="entry name" value="AQUAPORIN TRANSPORTER"/>
    <property type="match status" value="1"/>
</dbReference>
<keyword evidence="11" id="KW-1185">Reference proteome</keyword>
<dbReference type="Pfam" id="PF00230">
    <property type="entry name" value="MIP"/>
    <property type="match status" value="1"/>
</dbReference>
<dbReference type="Gramene" id="EFJ31123">
    <property type="protein sequence ID" value="EFJ31123"/>
    <property type="gene ID" value="SELMODRAFT_87985"/>
</dbReference>
<dbReference type="HOGENOM" id="CLU_020019_3_4_1"/>
<evidence type="ECO:0000256" key="9">
    <source>
        <dbReference type="SAM" id="Phobius"/>
    </source>
</evidence>
<dbReference type="InParanoid" id="D8R9A8"/>
<comment type="similarity">
    <text evidence="2 8">Belongs to the MIP/aquaporin (TC 1.A.8) family.</text>
</comment>
<dbReference type="eggNOG" id="KOG0223">
    <property type="taxonomic scope" value="Eukaryota"/>
</dbReference>
<dbReference type="GO" id="GO:0005886">
    <property type="term" value="C:plasma membrane"/>
    <property type="evidence" value="ECO:0000318"/>
    <property type="project" value="GO_Central"/>
</dbReference>
<dbReference type="NCBIfam" id="TIGR00861">
    <property type="entry name" value="MIP"/>
    <property type="match status" value="1"/>
</dbReference>
<protein>
    <recommendedName>
        <fullName evidence="12">Aquaporin</fullName>
    </recommendedName>
</protein>
<feature type="transmembrane region" description="Helical" evidence="9">
    <location>
        <begin position="7"/>
        <end position="27"/>
    </location>
</feature>
<dbReference type="SUPFAM" id="SSF81338">
    <property type="entry name" value="Aquaporin-like"/>
    <property type="match status" value="1"/>
</dbReference>
<gene>
    <name evidence="10" type="ORF">SELMODRAFT_87985</name>
</gene>
<keyword evidence="3 8" id="KW-0813">Transport</keyword>
<accession>D8R9A8</accession>
<name>D8R9A8_SELML</name>
<dbReference type="KEGG" id="smo:SELMODRAFT_87985"/>
<reference evidence="10 11" key="1">
    <citation type="journal article" date="2011" name="Science">
        <title>The Selaginella genome identifies genetic changes associated with the evolution of vascular plants.</title>
        <authorList>
            <person name="Banks J.A."/>
            <person name="Nishiyama T."/>
            <person name="Hasebe M."/>
            <person name="Bowman J.L."/>
            <person name="Gribskov M."/>
            <person name="dePamphilis C."/>
            <person name="Albert V.A."/>
            <person name="Aono N."/>
            <person name="Aoyama T."/>
            <person name="Ambrose B.A."/>
            <person name="Ashton N.W."/>
            <person name="Axtell M.J."/>
            <person name="Barker E."/>
            <person name="Barker M.S."/>
            <person name="Bennetzen J.L."/>
            <person name="Bonawitz N.D."/>
            <person name="Chapple C."/>
            <person name="Cheng C."/>
            <person name="Correa L.G."/>
            <person name="Dacre M."/>
            <person name="DeBarry J."/>
            <person name="Dreyer I."/>
            <person name="Elias M."/>
            <person name="Engstrom E.M."/>
            <person name="Estelle M."/>
            <person name="Feng L."/>
            <person name="Finet C."/>
            <person name="Floyd S.K."/>
            <person name="Frommer W.B."/>
            <person name="Fujita T."/>
            <person name="Gramzow L."/>
            <person name="Gutensohn M."/>
            <person name="Harholt J."/>
            <person name="Hattori M."/>
            <person name="Heyl A."/>
            <person name="Hirai T."/>
            <person name="Hiwatashi Y."/>
            <person name="Ishikawa M."/>
            <person name="Iwata M."/>
            <person name="Karol K.G."/>
            <person name="Koehler B."/>
            <person name="Kolukisaoglu U."/>
            <person name="Kubo M."/>
            <person name="Kurata T."/>
            <person name="Lalonde S."/>
            <person name="Li K."/>
            <person name="Li Y."/>
            <person name="Litt A."/>
            <person name="Lyons E."/>
            <person name="Manning G."/>
            <person name="Maruyama T."/>
            <person name="Michael T.P."/>
            <person name="Mikami K."/>
            <person name="Miyazaki S."/>
            <person name="Morinaga S."/>
            <person name="Murata T."/>
            <person name="Mueller-Roeber B."/>
            <person name="Nelson D.R."/>
            <person name="Obara M."/>
            <person name="Oguri Y."/>
            <person name="Olmstead R.G."/>
            <person name="Onodera N."/>
            <person name="Petersen B.L."/>
            <person name="Pils B."/>
            <person name="Prigge M."/>
            <person name="Rensing S.A."/>
            <person name="Riano-Pachon D.M."/>
            <person name="Roberts A.W."/>
            <person name="Sato Y."/>
            <person name="Scheller H.V."/>
            <person name="Schulz B."/>
            <person name="Schulz C."/>
            <person name="Shakirov E.V."/>
            <person name="Shibagaki N."/>
            <person name="Shinohara N."/>
            <person name="Shippen D.E."/>
            <person name="Soerensen I."/>
            <person name="Sotooka R."/>
            <person name="Sugimoto N."/>
            <person name="Sugita M."/>
            <person name="Sumikawa N."/>
            <person name="Tanurdzic M."/>
            <person name="Theissen G."/>
            <person name="Ulvskov P."/>
            <person name="Wakazuki S."/>
            <person name="Weng J.K."/>
            <person name="Willats W.W."/>
            <person name="Wipf D."/>
            <person name="Wolf P.G."/>
            <person name="Yang L."/>
            <person name="Zimmer A.D."/>
            <person name="Zhu Q."/>
            <person name="Mitros T."/>
            <person name="Hellsten U."/>
            <person name="Loque D."/>
            <person name="Otillar R."/>
            <person name="Salamov A."/>
            <person name="Schmutz J."/>
            <person name="Shapiro H."/>
            <person name="Lindquist E."/>
            <person name="Lucas S."/>
            <person name="Rokhsar D."/>
            <person name="Grigoriev I.V."/>
        </authorList>
    </citation>
    <scope>NUCLEOTIDE SEQUENCE [LARGE SCALE GENOMIC DNA]</scope>
</reference>
<proteinExistence type="inferred from homology"/>
<dbReference type="Gene3D" id="1.20.1080.10">
    <property type="entry name" value="Glycerol uptake facilitator protein"/>
    <property type="match status" value="1"/>
</dbReference>
<comment type="subcellular location">
    <subcellularLocation>
        <location evidence="1">Cell membrane</location>
        <topology evidence="1">Multi-pass membrane protein</topology>
    </subcellularLocation>
</comment>
<evidence type="ECO:0000256" key="3">
    <source>
        <dbReference type="ARBA" id="ARBA00022448"/>
    </source>
</evidence>
<dbReference type="InterPro" id="IPR023271">
    <property type="entry name" value="Aquaporin-like"/>
</dbReference>
<feature type="transmembrane region" description="Helical" evidence="9">
    <location>
        <begin position="78"/>
        <end position="101"/>
    </location>
</feature>
<dbReference type="GO" id="GO:0006833">
    <property type="term" value="P:water transport"/>
    <property type="evidence" value="ECO:0000318"/>
    <property type="project" value="GO_Central"/>
</dbReference>
<keyword evidence="4" id="KW-1003">Cell membrane</keyword>
<evidence type="ECO:0000313" key="11">
    <source>
        <dbReference type="Proteomes" id="UP000001514"/>
    </source>
</evidence>
<dbReference type="InterPro" id="IPR022357">
    <property type="entry name" value="MIP_CS"/>
</dbReference>
<feature type="transmembrane region" description="Helical" evidence="9">
    <location>
        <begin position="121"/>
        <end position="145"/>
    </location>
</feature>
<keyword evidence="5 8" id="KW-0812">Transmembrane</keyword>
<dbReference type="Proteomes" id="UP000001514">
    <property type="component" value="Unassembled WGS sequence"/>
</dbReference>
<evidence type="ECO:0000256" key="4">
    <source>
        <dbReference type="ARBA" id="ARBA00022475"/>
    </source>
</evidence>
<feature type="transmembrane region" description="Helical" evidence="9">
    <location>
        <begin position="194"/>
        <end position="214"/>
    </location>
</feature>
<evidence type="ECO:0008006" key="12">
    <source>
        <dbReference type="Google" id="ProtNLM"/>
    </source>
</evidence>
<dbReference type="EMBL" id="GL377574">
    <property type="protein sequence ID" value="EFJ31123.1"/>
    <property type="molecule type" value="Genomic_DNA"/>
</dbReference>
<evidence type="ECO:0000313" key="10">
    <source>
        <dbReference type="EMBL" id="EFJ31123.1"/>
    </source>
</evidence>
<dbReference type="InterPro" id="IPR000425">
    <property type="entry name" value="MIP"/>
</dbReference>